<sequence>MTRPSVPAGDDDAATGGEALRRIRKSRRLTLEQVSQLTGIPTSSLSRIENTRLRLTVDKMHLLAKALEVPVERLLGDVGAEDETSGGGAGRVGGPPQGARRSAGRLTVDRAPERRPERFCDAMVHYLFGADEARALDCGHFHFQPVSVWESEFVRHPGEKVVYVIKGTAVAYVQGQNPVLLEEGDALHMDSSAWHSVVAVNQPAEVLVTYFHGGGKGYDAFESRAFSREAWAAFPVPDDE</sequence>
<evidence type="ECO:0000256" key="2">
    <source>
        <dbReference type="SAM" id="MobiDB-lite"/>
    </source>
</evidence>
<dbReference type="InterPro" id="IPR050807">
    <property type="entry name" value="TransReg_Diox_bact_type"/>
</dbReference>
<feature type="domain" description="HTH cro/C1-type" evidence="3">
    <location>
        <begin position="20"/>
        <end position="74"/>
    </location>
</feature>
<keyword evidence="1" id="KW-0238">DNA-binding</keyword>
<dbReference type="PANTHER" id="PTHR46797">
    <property type="entry name" value="HTH-TYPE TRANSCRIPTIONAL REGULATOR"/>
    <property type="match status" value="1"/>
</dbReference>
<dbReference type="Gene3D" id="2.60.120.10">
    <property type="entry name" value="Jelly Rolls"/>
    <property type="match status" value="1"/>
</dbReference>
<dbReference type="Pfam" id="PF13560">
    <property type="entry name" value="HTH_31"/>
    <property type="match status" value="1"/>
</dbReference>
<evidence type="ECO:0000256" key="1">
    <source>
        <dbReference type="ARBA" id="ARBA00023125"/>
    </source>
</evidence>
<dbReference type="SUPFAM" id="SSF51182">
    <property type="entry name" value="RmlC-like cupins"/>
    <property type="match status" value="1"/>
</dbReference>
<dbReference type="InterPro" id="IPR014710">
    <property type="entry name" value="RmlC-like_jellyroll"/>
</dbReference>
<feature type="region of interest" description="Disordered" evidence="2">
    <location>
        <begin position="78"/>
        <end position="107"/>
    </location>
</feature>
<dbReference type="EMBL" id="JBEPTF010000005">
    <property type="protein sequence ID" value="MET4685273.1"/>
    <property type="molecule type" value="Genomic_DNA"/>
</dbReference>
<dbReference type="InterPro" id="IPR013096">
    <property type="entry name" value="Cupin_2"/>
</dbReference>
<dbReference type="Gene3D" id="1.10.260.40">
    <property type="entry name" value="lambda repressor-like DNA-binding domains"/>
    <property type="match status" value="1"/>
</dbReference>
<dbReference type="Proteomes" id="UP001549313">
    <property type="component" value="Unassembled WGS sequence"/>
</dbReference>
<evidence type="ECO:0000313" key="4">
    <source>
        <dbReference type="EMBL" id="MET4685273.1"/>
    </source>
</evidence>
<name>A0ABV2RH31_9CAUL</name>
<evidence type="ECO:0000259" key="3">
    <source>
        <dbReference type="PROSITE" id="PS50943"/>
    </source>
</evidence>
<dbReference type="InterPro" id="IPR011051">
    <property type="entry name" value="RmlC_Cupin_sf"/>
</dbReference>
<proteinExistence type="predicted"/>
<dbReference type="SMART" id="SM00530">
    <property type="entry name" value="HTH_XRE"/>
    <property type="match status" value="1"/>
</dbReference>
<dbReference type="PROSITE" id="PS50943">
    <property type="entry name" value="HTH_CROC1"/>
    <property type="match status" value="1"/>
</dbReference>
<accession>A0ABV2RH31</accession>
<protein>
    <submittedName>
        <fullName evidence="4">Transcriptional regulator with XRE-family HTH domain</fullName>
    </submittedName>
</protein>
<reference evidence="4 5" key="1">
    <citation type="submission" date="2024-06" db="EMBL/GenBank/DDBJ databases">
        <title>Sorghum-associated microbial communities from plants grown in Nebraska, USA.</title>
        <authorList>
            <person name="Schachtman D."/>
        </authorList>
    </citation>
    <scope>NUCLEOTIDE SEQUENCE [LARGE SCALE GENOMIC DNA]</scope>
    <source>
        <strain evidence="4 5">2814</strain>
    </source>
</reference>
<evidence type="ECO:0000313" key="5">
    <source>
        <dbReference type="Proteomes" id="UP001549313"/>
    </source>
</evidence>
<dbReference type="InterPro" id="IPR010982">
    <property type="entry name" value="Lambda_DNA-bd_dom_sf"/>
</dbReference>
<gene>
    <name evidence="4" type="ORF">ABIE19_003224</name>
</gene>
<organism evidence="4 5">
    <name type="scientific">Brevundimonas faecalis</name>
    <dbReference type="NCBI Taxonomy" id="947378"/>
    <lineage>
        <taxon>Bacteria</taxon>
        <taxon>Pseudomonadati</taxon>
        <taxon>Pseudomonadota</taxon>
        <taxon>Alphaproteobacteria</taxon>
        <taxon>Caulobacterales</taxon>
        <taxon>Caulobacteraceae</taxon>
        <taxon>Brevundimonas</taxon>
    </lineage>
</organism>
<dbReference type="CDD" id="cd00093">
    <property type="entry name" value="HTH_XRE"/>
    <property type="match status" value="1"/>
</dbReference>
<feature type="region of interest" description="Disordered" evidence="2">
    <location>
        <begin position="1"/>
        <end position="21"/>
    </location>
</feature>
<keyword evidence="5" id="KW-1185">Reference proteome</keyword>
<dbReference type="PANTHER" id="PTHR46797:SF1">
    <property type="entry name" value="METHYLPHOSPHONATE SYNTHASE"/>
    <property type="match status" value="1"/>
</dbReference>
<comment type="caution">
    <text evidence="4">The sequence shown here is derived from an EMBL/GenBank/DDBJ whole genome shotgun (WGS) entry which is preliminary data.</text>
</comment>
<dbReference type="InterPro" id="IPR001387">
    <property type="entry name" value="Cro/C1-type_HTH"/>
</dbReference>
<dbReference type="CDD" id="cd02209">
    <property type="entry name" value="cupin_XRE_C"/>
    <property type="match status" value="1"/>
</dbReference>
<feature type="compositionally biased region" description="Gly residues" evidence="2">
    <location>
        <begin position="85"/>
        <end position="96"/>
    </location>
</feature>
<dbReference type="RefSeq" id="WP_354090238.1">
    <property type="nucleotide sequence ID" value="NZ_JBEPTF010000005.1"/>
</dbReference>
<dbReference type="Pfam" id="PF07883">
    <property type="entry name" value="Cupin_2"/>
    <property type="match status" value="1"/>
</dbReference>
<dbReference type="SUPFAM" id="SSF47413">
    <property type="entry name" value="lambda repressor-like DNA-binding domains"/>
    <property type="match status" value="1"/>
</dbReference>